<dbReference type="SUPFAM" id="SSF52402">
    <property type="entry name" value="Adenine nucleotide alpha hydrolases-like"/>
    <property type="match status" value="2"/>
</dbReference>
<evidence type="ECO:0000259" key="2">
    <source>
        <dbReference type="Pfam" id="PF00582"/>
    </source>
</evidence>
<dbReference type="Proteomes" id="UP001597511">
    <property type="component" value="Unassembled WGS sequence"/>
</dbReference>
<dbReference type="InterPro" id="IPR006016">
    <property type="entry name" value="UspA"/>
</dbReference>
<dbReference type="Pfam" id="PF00582">
    <property type="entry name" value="Usp"/>
    <property type="match status" value="1"/>
</dbReference>
<sequence length="275" mass="29498">MKQILVPFDFSQNAETALLYAKGVAEKAGAGITVFHIVNIPANILVHAADDAAKEAIIEKEEANKLAALQEKIALLFGNVHHGVQTRVAFSQLMVEKTLELALAIKADVIIMGTHGASGISQFLFGSNTSTMISKSPVPVLAIPPGTATALPKHIVYASDLEHIPGELQRINVFASALQASVTLLHFTTKDLQATEEKVAAHIPADTGINLQVVVLPLQIGVTLLTQIRHYVTTHPTDWVVMVTKERGFWSKLLGGSKTESMANALPVPLLSLKK</sequence>
<evidence type="ECO:0000313" key="4">
    <source>
        <dbReference type="Proteomes" id="UP001597511"/>
    </source>
</evidence>
<reference evidence="4" key="1">
    <citation type="journal article" date="2019" name="Int. J. Syst. Evol. Microbiol.">
        <title>The Global Catalogue of Microorganisms (GCM) 10K type strain sequencing project: providing services to taxonomists for standard genome sequencing and annotation.</title>
        <authorList>
            <consortium name="The Broad Institute Genomics Platform"/>
            <consortium name="The Broad Institute Genome Sequencing Center for Infectious Disease"/>
            <person name="Wu L."/>
            <person name="Ma J."/>
        </authorList>
    </citation>
    <scope>NUCLEOTIDE SEQUENCE [LARGE SCALE GENOMIC DNA]</scope>
    <source>
        <strain evidence="4">KCTC 23299</strain>
    </source>
</reference>
<protein>
    <submittedName>
        <fullName evidence="3">Universal stress protein</fullName>
    </submittedName>
</protein>
<dbReference type="PANTHER" id="PTHR46268:SF6">
    <property type="entry name" value="UNIVERSAL STRESS PROTEIN UP12"/>
    <property type="match status" value="1"/>
</dbReference>
<accession>A0ABW6A8T0</accession>
<dbReference type="RefSeq" id="WP_386102713.1">
    <property type="nucleotide sequence ID" value="NZ_JBHUOZ010000003.1"/>
</dbReference>
<evidence type="ECO:0000313" key="3">
    <source>
        <dbReference type="EMBL" id="MFD2921765.1"/>
    </source>
</evidence>
<dbReference type="CDD" id="cd00293">
    <property type="entry name" value="USP-like"/>
    <property type="match status" value="1"/>
</dbReference>
<dbReference type="InterPro" id="IPR006015">
    <property type="entry name" value="Universal_stress_UspA"/>
</dbReference>
<dbReference type="PRINTS" id="PR01438">
    <property type="entry name" value="UNVRSLSTRESS"/>
</dbReference>
<keyword evidence="4" id="KW-1185">Reference proteome</keyword>
<dbReference type="PANTHER" id="PTHR46268">
    <property type="entry name" value="STRESS RESPONSE PROTEIN NHAX"/>
    <property type="match status" value="1"/>
</dbReference>
<dbReference type="Gene3D" id="3.40.50.620">
    <property type="entry name" value="HUPs"/>
    <property type="match status" value="2"/>
</dbReference>
<dbReference type="EMBL" id="JBHUOZ010000003">
    <property type="protein sequence ID" value="MFD2921765.1"/>
    <property type="molecule type" value="Genomic_DNA"/>
</dbReference>
<gene>
    <name evidence="3" type="ORF">ACFS6H_18740</name>
</gene>
<comment type="caution">
    <text evidence="3">The sequence shown here is derived from an EMBL/GenBank/DDBJ whole genome shotgun (WGS) entry which is preliminary data.</text>
</comment>
<name>A0ABW6A8T0_9BACT</name>
<evidence type="ECO:0000256" key="1">
    <source>
        <dbReference type="ARBA" id="ARBA00008791"/>
    </source>
</evidence>
<dbReference type="InterPro" id="IPR014729">
    <property type="entry name" value="Rossmann-like_a/b/a_fold"/>
</dbReference>
<proteinExistence type="inferred from homology"/>
<comment type="similarity">
    <text evidence="1">Belongs to the universal stress protein A family.</text>
</comment>
<feature type="domain" description="UspA" evidence="2">
    <location>
        <begin position="1"/>
        <end position="144"/>
    </location>
</feature>
<organism evidence="3 4">
    <name type="scientific">Terrimonas rubra</name>
    <dbReference type="NCBI Taxonomy" id="1035890"/>
    <lineage>
        <taxon>Bacteria</taxon>
        <taxon>Pseudomonadati</taxon>
        <taxon>Bacteroidota</taxon>
        <taxon>Chitinophagia</taxon>
        <taxon>Chitinophagales</taxon>
        <taxon>Chitinophagaceae</taxon>
        <taxon>Terrimonas</taxon>
    </lineage>
</organism>